<accession>A0AAV7T4D7</accession>
<evidence type="ECO:0000256" key="1">
    <source>
        <dbReference type="SAM" id="MobiDB-lite"/>
    </source>
</evidence>
<evidence type="ECO:0000313" key="3">
    <source>
        <dbReference type="Proteomes" id="UP001066276"/>
    </source>
</evidence>
<name>A0AAV7T4D7_PLEWA</name>
<proteinExistence type="predicted"/>
<reference evidence="2" key="1">
    <citation type="journal article" date="2022" name="bioRxiv">
        <title>Sequencing and chromosome-scale assembly of the giantPleurodeles waltlgenome.</title>
        <authorList>
            <person name="Brown T."/>
            <person name="Elewa A."/>
            <person name="Iarovenko S."/>
            <person name="Subramanian E."/>
            <person name="Araus A.J."/>
            <person name="Petzold A."/>
            <person name="Susuki M."/>
            <person name="Suzuki K.-i.T."/>
            <person name="Hayashi T."/>
            <person name="Toyoda A."/>
            <person name="Oliveira C."/>
            <person name="Osipova E."/>
            <person name="Leigh N.D."/>
            <person name="Simon A."/>
            <person name="Yun M.H."/>
        </authorList>
    </citation>
    <scope>NUCLEOTIDE SEQUENCE</scope>
    <source>
        <strain evidence="2">20211129_DDA</strain>
        <tissue evidence="2">Liver</tissue>
    </source>
</reference>
<feature type="compositionally biased region" description="Basic and acidic residues" evidence="1">
    <location>
        <begin position="23"/>
        <end position="41"/>
    </location>
</feature>
<comment type="caution">
    <text evidence="2">The sequence shown here is derived from an EMBL/GenBank/DDBJ whole genome shotgun (WGS) entry which is preliminary data.</text>
</comment>
<dbReference type="AlphaFoldDB" id="A0AAV7T4D7"/>
<dbReference type="Proteomes" id="UP001066276">
    <property type="component" value="Chromosome 4_1"/>
</dbReference>
<protein>
    <submittedName>
        <fullName evidence="2">Uncharacterized protein</fullName>
    </submittedName>
</protein>
<sequence>MRLIRLSSHALKTNMAPKATRNPGDKTDGVKMTRVGRDKGEPAEVNKRLTSIAGKAVGKNTLGLVKDSKMSDSTNWKSRGKAKANLLLRLFSQAGQKIASLYI</sequence>
<feature type="region of interest" description="Disordered" evidence="1">
    <location>
        <begin position="1"/>
        <end position="41"/>
    </location>
</feature>
<evidence type="ECO:0000313" key="2">
    <source>
        <dbReference type="EMBL" id="KAJ1171241.1"/>
    </source>
</evidence>
<organism evidence="2 3">
    <name type="scientific">Pleurodeles waltl</name>
    <name type="common">Iberian ribbed newt</name>
    <dbReference type="NCBI Taxonomy" id="8319"/>
    <lineage>
        <taxon>Eukaryota</taxon>
        <taxon>Metazoa</taxon>
        <taxon>Chordata</taxon>
        <taxon>Craniata</taxon>
        <taxon>Vertebrata</taxon>
        <taxon>Euteleostomi</taxon>
        <taxon>Amphibia</taxon>
        <taxon>Batrachia</taxon>
        <taxon>Caudata</taxon>
        <taxon>Salamandroidea</taxon>
        <taxon>Salamandridae</taxon>
        <taxon>Pleurodelinae</taxon>
        <taxon>Pleurodeles</taxon>
    </lineage>
</organism>
<keyword evidence="3" id="KW-1185">Reference proteome</keyword>
<gene>
    <name evidence="2" type="ORF">NDU88_003111</name>
</gene>
<dbReference type="EMBL" id="JANPWB010000007">
    <property type="protein sequence ID" value="KAJ1171241.1"/>
    <property type="molecule type" value="Genomic_DNA"/>
</dbReference>